<accession>A0A061G441</accession>
<dbReference type="InterPro" id="IPR036047">
    <property type="entry name" value="F-box-like_dom_sf"/>
</dbReference>
<dbReference type="EMBL" id="CM001881">
    <property type="protein sequence ID" value="EOY23962.1"/>
    <property type="molecule type" value="Genomic_DNA"/>
</dbReference>
<dbReference type="HOGENOM" id="CLU_019286_1_2_1"/>
<evidence type="ECO:0000313" key="4">
    <source>
        <dbReference type="Proteomes" id="UP000026915"/>
    </source>
</evidence>
<evidence type="ECO:0000259" key="2">
    <source>
        <dbReference type="Pfam" id="PF03478"/>
    </source>
</evidence>
<feature type="domain" description="KIB1-4 beta-propeller" evidence="2">
    <location>
        <begin position="149"/>
        <end position="419"/>
    </location>
</feature>
<keyword evidence="1" id="KW-1133">Transmembrane helix</keyword>
<dbReference type="InterPro" id="IPR050942">
    <property type="entry name" value="F-box_BR-signaling"/>
</dbReference>
<gene>
    <name evidence="3" type="ORF">TCM_015688</name>
</gene>
<dbReference type="PANTHER" id="PTHR44259:SF15">
    <property type="entry name" value="F-BOX PROTEIN KIB2-RELATED"/>
    <property type="match status" value="1"/>
</dbReference>
<dbReference type="Gramene" id="EOY23962">
    <property type="protein sequence ID" value="EOY23962"/>
    <property type="gene ID" value="TCM_015688"/>
</dbReference>
<dbReference type="InParanoid" id="A0A061G441"/>
<evidence type="ECO:0000313" key="3">
    <source>
        <dbReference type="EMBL" id="EOY23962.1"/>
    </source>
</evidence>
<dbReference type="Gene3D" id="1.20.1280.50">
    <property type="match status" value="1"/>
</dbReference>
<organism evidence="3 4">
    <name type="scientific">Theobroma cacao</name>
    <name type="common">Cacao</name>
    <name type="synonym">Cocoa</name>
    <dbReference type="NCBI Taxonomy" id="3641"/>
    <lineage>
        <taxon>Eukaryota</taxon>
        <taxon>Viridiplantae</taxon>
        <taxon>Streptophyta</taxon>
        <taxon>Embryophyta</taxon>
        <taxon>Tracheophyta</taxon>
        <taxon>Spermatophyta</taxon>
        <taxon>Magnoliopsida</taxon>
        <taxon>eudicotyledons</taxon>
        <taxon>Gunneridae</taxon>
        <taxon>Pentapetalae</taxon>
        <taxon>rosids</taxon>
        <taxon>malvids</taxon>
        <taxon>Malvales</taxon>
        <taxon>Malvaceae</taxon>
        <taxon>Byttnerioideae</taxon>
        <taxon>Theobroma</taxon>
    </lineage>
</organism>
<name>A0A061G441_THECC</name>
<feature type="transmembrane region" description="Helical" evidence="1">
    <location>
        <begin position="27"/>
        <end position="47"/>
    </location>
</feature>
<dbReference type="eggNOG" id="ENOG502QS0H">
    <property type="taxonomic scope" value="Eukaryota"/>
</dbReference>
<reference evidence="3 4" key="1">
    <citation type="journal article" date="2013" name="Genome Biol.">
        <title>The genome sequence of the most widely cultivated cacao type and its use to identify candidate genes regulating pod color.</title>
        <authorList>
            <person name="Motamayor J.C."/>
            <person name="Mockaitis K."/>
            <person name="Schmutz J."/>
            <person name="Haiminen N."/>
            <person name="Iii D.L."/>
            <person name="Cornejo O."/>
            <person name="Findley S.D."/>
            <person name="Zheng P."/>
            <person name="Utro F."/>
            <person name="Royaert S."/>
            <person name="Saski C."/>
            <person name="Jenkins J."/>
            <person name="Podicheti R."/>
            <person name="Zhao M."/>
            <person name="Scheffler B.E."/>
            <person name="Stack J.C."/>
            <person name="Feltus F.A."/>
            <person name="Mustiga G.M."/>
            <person name="Amores F."/>
            <person name="Phillips W."/>
            <person name="Marelli J.P."/>
            <person name="May G.D."/>
            <person name="Shapiro H."/>
            <person name="Ma J."/>
            <person name="Bustamante C.D."/>
            <person name="Schnell R.J."/>
            <person name="Main D."/>
            <person name="Gilbert D."/>
            <person name="Parida L."/>
            <person name="Kuhn D.N."/>
        </authorList>
    </citation>
    <scope>NUCLEOTIDE SEQUENCE [LARGE SCALE GENOMIC DNA]</scope>
    <source>
        <strain evidence="4">cv. Matina 1-6</strain>
    </source>
</reference>
<dbReference type="AlphaFoldDB" id="A0A061G441"/>
<dbReference type="STRING" id="3641.A0A061G441"/>
<evidence type="ECO:0000256" key="1">
    <source>
        <dbReference type="SAM" id="Phobius"/>
    </source>
</evidence>
<dbReference type="Proteomes" id="UP000026915">
    <property type="component" value="Chromosome 3"/>
</dbReference>
<dbReference type="SUPFAM" id="SSF81383">
    <property type="entry name" value="F-box domain"/>
    <property type="match status" value="1"/>
</dbReference>
<dbReference type="PANTHER" id="PTHR44259">
    <property type="entry name" value="OS07G0183000 PROTEIN-RELATED"/>
    <property type="match status" value="1"/>
</dbReference>
<keyword evidence="1" id="KW-0812">Transmembrane</keyword>
<dbReference type="Pfam" id="PF03478">
    <property type="entry name" value="Beta-prop_KIB1-4"/>
    <property type="match status" value="1"/>
</dbReference>
<dbReference type="OMA" id="AYSMFRR"/>
<protein>
    <recommendedName>
        <fullName evidence="2">KIB1-4 beta-propeller domain-containing protein</fullName>
    </recommendedName>
</protein>
<feature type="transmembrane region" description="Helical" evidence="1">
    <location>
        <begin position="54"/>
        <end position="74"/>
    </location>
</feature>
<keyword evidence="1" id="KW-0472">Membrane</keyword>
<proteinExistence type="predicted"/>
<sequence length="456" mass="51816">MFNLSRMNPTSNRNSCTSEIGLLRGQGFNHILCLKFILPLSTTLFYFSLRKKRHYFIIMATWSALPKSILIVVMKKLINLSDKIRFSSVCSSWRSVALQERFHLLRCAPPGFIIPGSPNNSCKARCFLPFTKIKLCNAGDTLVHNNLPLLSLPDKSQCCGSYQGWLVMVNPNLDMAMVDLVSGVRFRLPGVTTLPPVPQALALSKTHVFYSMSSVNKAFISSSPTCSVPSKCFFFVTYTRHHALAYCKLGDTTWSPLKSTDSVGKPFNGFTDAIYHKGQLYALHETEKIFTCELTAPSPEMTEFLASPHRFINKQCSKEVCYLVESGGELLLVYRRKDNTRTRIGYRTRMFEVYRLDFSLKKWIPVVSLGEYALFLGRSQSFSLSELKVGGIKRNHIYFMDDCIHADHYYKKDTGYDMGEFNLESSTIDFYPTSFRLPYQPGFWVTPALQSSSQEP</sequence>
<dbReference type="InterPro" id="IPR005174">
    <property type="entry name" value="KIB1-4_b-propeller"/>
</dbReference>
<keyword evidence="4" id="KW-1185">Reference proteome</keyword>